<dbReference type="OrthoDB" id="10027367at2759"/>
<dbReference type="InterPro" id="IPR036691">
    <property type="entry name" value="Endo/exonu/phosph_ase_sf"/>
</dbReference>
<evidence type="ECO:0000313" key="2">
    <source>
        <dbReference type="Proteomes" id="UP001152320"/>
    </source>
</evidence>
<comment type="caution">
    <text evidence="1">The sequence shown here is derived from an EMBL/GenBank/DDBJ whole genome shotgun (WGS) entry which is preliminary data.</text>
</comment>
<reference evidence="1" key="1">
    <citation type="submission" date="2021-10" db="EMBL/GenBank/DDBJ databases">
        <title>Tropical sea cucumber genome reveals ecological adaptation and Cuvierian tubules defense mechanism.</title>
        <authorList>
            <person name="Chen T."/>
        </authorList>
    </citation>
    <scope>NUCLEOTIDE SEQUENCE</scope>
    <source>
        <strain evidence="1">Nanhai2018</strain>
        <tissue evidence="1">Muscle</tissue>
    </source>
</reference>
<gene>
    <name evidence="1" type="ORF">HOLleu_30409</name>
</gene>
<name>A0A9Q1GWT1_HOLLE</name>
<dbReference type="AlphaFoldDB" id="A0A9Q1GWT1"/>
<organism evidence="1 2">
    <name type="scientific">Holothuria leucospilota</name>
    <name type="common">Black long sea cucumber</name>
    <name type="synonym">Mertensiothuria leucospilota</name>
    <dbReference type="NCBI Taxonomy" id="206669"/>
    <lineage>
        <taxon>Eukaryota</taxon>
        <taxon>Metazoa</taxon>
        <taxon>Echinodermata</taxon>
        <taxon>Eleutherozoa</taxon>
        <taxon>Echinozoa</taxon>
        <taxon>Holothuroidea</taxon>
        <taxon>Aspidochirotacea</taxon>
        <taxon>Aspidochirotida</taxon>
        <taxon>Holothuriidae</taxon>
        <taxon>Holothuria</taxon>
    </lineage>
</organism>
<dbReference type="Proteomes" id="UP001152320">
    <property type="component" value="Chromosome 15"/>
</dbReference>
<dbReference type="Gene3D" id="3.60.10.10">
    <property type="entry name" value="Endonuclease/exonuclease/phosphatase"/>
    <property type="match status" value="1"/>
</dbReference>
<keyword evidence="2" id="KW-1185">Reference proteome</keyword>
<dbReference type="PANTHER" id="PTHR33776:SF4">
    <property type="entry name" value="ENDONUCLEASE_EXONUCLEASE_PHOSPHATASE DOMAIN-CONTAINING PROTEIN"/>
    <property type="match status" value="1"/>
</dbReference>
<evidence type="ECO:0000313" key="1">
    <source>
        <dbReference type="EMBL" id="KAJ8028227.1"/>
    </source>
</evidence>
<accession>A0A9Q1GWT1</accession>
<proteinExistence type="predicted"/>
<dbReference type="PANTHER" id="PTHR33776">
    <property type="entry name" value="ENDO/EXONUCLEASE/PHOSPHATASE DOMAIN-CONTAINING PROTEIN"/>
    <property type="match status" value="1"/>
</dbReference>
<dbReference type="EMBL" id="JAIZAY010000015">
    <property type="protein sequence ID" value="KAJ8028227.1"/>
    <property type="molecule type" value="Genomic_DNA"/>
</dbReference>
<dbReference type="SUPFAM" id="SSF56219">
    <property type="entry name" value="DNase I-like"/>
    <property type="match status" value="1"/>
</dbReference>
<protein>
    <submittedName>
        <fullName evidence="1">Uncharacterized protein</fullName>
    </submittedName>
</protein>
<sequence length="180" mass="20294">MNSSTDPLGIDCLLPTTDNSSPCNVYTIDSYNELPCNENFSLFHLNSRSLSKNFNSIHDFLSVLNTEFSIIGFTETWFSDNVSPHIYINNYSFVEKHRAKRGGGVCMFVKDGIIYHQRHDLSLFNASIESLFIEVEMSNAKNHIMIGIIYRPPNGSVVTFNENLNNILSKITAESKQSNG</sequence>